<keyword evidence="12" id="KW-1185">Reference proteome</keyword>
<evidence type="ECO:0000256" key="2">
    <source>
        <dbReference type="ARBA" id="ARBA00022577"/>
    </source>
</evidence>
<proteinExistence type="inferred from homology"/>
<evidence type="ECO:0000256" key="3">
    <source>
        <dbReference type="ARBA" id="ARBA00022729"/>
    </source>
</evidence>
<evidence type="ECO:0000313" key="12">
    <source>
        <dbReference type="Proteomes" id="UP000028761"/>
    </source>
</evidence>
<keyword evidence="6" id="KW-1015">Disulfide bond</keyword>
<evidence type="ECO:0000256" key="4">
    <source>
        <dbReference type="ARBA" id="ARBA00022940"/>
    </source>
</evidence>
<protein>
    <submittedName>
        <fullName evidence="11">Theta defensin a</fullName>
    </submittedName>
</protein>
<dbReference type="GO" id="GO:0071222">
    <property type="term" value="P:cellular response to lipopolysaccharide"/>
    <property type="evidence" value="ECO:0007669"/>
    <property type="project" value="TreeGrafter"/>
</dbReference>
<feature type="region of interest" description="Disordered" evidence="8">
    <location>
        <begin position="23"/>
        <end position="55"/>
    </location>
</feature>
<keyword evidence="3 9" id="KW-0732">Signal</keyword>
<dbReference type="GO" id="GO:0050829">
    <property type="term" value="P:defense response to Gram-negative bacterium"/>
    <property type="evidence" value="ECO:0007669"/>
    <property type="project" value="TreeGrafter"/>
</dbReference>
<reference evidence="11" key="3">
    <citation type="submission" date="2025-09" db="UniProtKB">
        <authorList>
            <consortium name="Ensembl"/>
        </authorList>
    </citation>
    <scope>IDENTIFICATION</scope>
</reference>
<dbReference type="GeneTree" id="ENSGT00940000153268"/>
<sequence>MRTFALLTAMLLLVALQPQAEARQARADEAAAQQQPGADDQGMAHSFTRPENAALPLSESAKGLRHVRQELMKLPPSSSLEQMIREWLIPLHGLKTPLFRFQSQRKA</sequence>
<keyword evidence="5" id="KW-0044">Antibiotic</keyword>
<name>A0A8I5NA53_PAPAN</name>
<dbReference type="Proteomes" id="UP000028761">
    <property type="component" value="Chromosome 8"/>
</dbReference>
<dbReference type="PANTHER" id="PTHR11876">
    <property type="entry name" value="ALPHA-DEFENSIN 1"/>
    <property type="match status" value="1"/>
</dbReference>
<organism evidence="11 12">
    <name type="scientific">Papio anubis</name>
    <name type="common">Olive baboon</name>
    <dbReference type="NCBI Taxonomy" id="9555"/>
    <lineage>
        <taxon>Eukaryota</taxon>
        <taxon>Metazoa</taxon>
        <taxon>Chordata</taxon>
        <taxon>Craniata</taxon>
        <taxon>Vertebrata</taxon>
        <taxon>Euteleostomi</taxon>
        <taxon>Mammalia</taxon>
        <taxon>Eutheria</taxon>
        <taxon>Euarchontoglires</taxon>
        <taxon>Primates</taxon>
        <taxon>Haplorrhini</taxon>
        <taxon>Catarrhini</taxon>
        <taxon>Cercopithecidae</taxon>
        <taxon>Cercopithecinae</taxon>
        <taxon>Papio</taxon>
    </lineage>
</organism>
<dbReference type="InterPro" id="IPR002366">
    <property type="entry name" value="Alpha-defensin_N"/>
</dbReference>
<dbReference type="GO" id="GO:0050832">
    <property type="term" value="P:defense response to fungus"/>
    <property type="evidence" value="ECO:0007669"/>
    <property type="project" value="UniProtKB-KW"/>
</dbReference>
<reference evidence="11" key="2">
    <citation type="submission" date="2025-08" db="UniProtKB">
        <authorList>
            <consortium name="Ensembl"/>
        </authorList>
    </citation>
    <scope>IDENTIFICATION</scope>
</reference>
<dbReference type="GO" id="GO:0019731">
    <property type="term" value="P:antibacterial humoral response"/>
    <property type="evidence" value="ECO:0007669"/>
    <property type="project" value="TreeGrafter"/>
</dbReference>
<evidence type="ECO:0000256" key="1">
    <source>
        <dbReference type="ARBA" id="ARBA00022529"/>
    </source>
</evidence>
<evidence type="ECO:0000313" key="11">
    <source>
        <dbReference type="Ensembl" id="ENSPANP00000058020.1"/>
    </source>
</evidence>
<dbReference type="GO" id="GO:0061844">
    <property type="term" value="P:antimicrobial humoral immune response mediated by antimicrobial peptide"/>
    <property type="evidence" value="ECO:0007669"/>
    <property type="project" value="TreeGrafter"/>
</dbReference>
<reference evidence="11 12" key="1">
    <citation type="submission" date="2012-03" db="EMBL/GenBank/DDBJ databases">
        <title>Whole Genome Assembly of Papio anubis.</title>
        <authorList>
            <person name="Liu Y.L."/>
            <person name="Abraham K.A."/>
            <person name="Akbar H.A."/>
            <person name="Ali S.A."/>
            <person name="Anosike U.A."/>
            <person name="Aqrawi P.A."/>
            <person name="Arias F.A."/>
            <person name="Attaway T.A."/>
            <person name="Awwad R.A."/>
            <person name="Babu C.B."/>
            <person name="Bandaranaike D.B."/>
            <person name="Battles P.B."/>
            <person name="Bell A.B."/>
            <person name="Beltran B.B."/>
            <person name="Berhane-Mersha D.B."/>
            <person name="Bess C.B."/>
            <person name="Bickham C.B."/>
            <person name="Bolden T.B."/>
            <person name="Carter K.C."/>
            <person name="Chau D.C."/>
            <person name="Chavez A.C."/>
            <person name="Clerc-Blankenburg K.C."/>
            <person name="Coyle M.C."/>
            <person name="Dao M.D."/>
            <person name="Davila M.L.D."/>
            <person name="Davy-Carroll L.D."/>
            <person name="Denson S.D."/>
            <person name="Dinh H.D."/>
            <person name="Fernandez S.F."/>
            <person name="Fernando P.F."/>
            <person name="Forbes L.F."/>
            <person name="Francis C.F."/>
            <person name="Francisco L.F."/>
            <person name="Fu Q.F."/>
            <person name="Garcia-Iii R.G."/>
            <person name="Garrett T.G."/>
            <person name="Gross S.G."/>
            <person name="Gubbala S.G."/>
            <person name="Hirani K.H."/>
            <person name="Hogues M.H."/>
            <person name="Hollins B.H."/>
            <person name="Jackson L.J."/>
            <person name="Javaid M.J."/>
            <person name="Jhangiani S.J."/>
            <person name="Johnson A.J."/>
            <person name="Johnson B.J."/>
            <person name="Jones J.J."/>
            <person name="Joshi V.J."/>
            <person name="Kalu J.K."/>
            <person name="Khan N.K."/>
            <person name="Korchina V.K."/>
            <person name="Kovar C.K."/>
            <person name="Lago L.L."/>
            <person name="Lara F.L."/>
            <person name="Le T.-K.L."/>
            <person name="Lee S.L."/>
            <person name="Legall-Iii F.L."/>
            <person name="Lemon S.L."/>
            <person name="Liu J.L."/>
            <person name="Liu Y.-S.L."/>
            <person name="Liyanage D.L."/>
            <person name="Lopez J.L."/>
            <person name="Lorensuhewa L.L."/>
            <person name="Mata R.M."/>
            <person name="Mathew T.M."/>
            <person name="Mercado C.M."/>
            <person name="Mercado I.M."/>
            <person name="Morales K.M."/>
            <person name="Morgan M.M."/>
            <person name="Munidasa M.M."/>
            <person name="Ngo D.N."/>
            <person name="Nguyen L.N."/>
            <person name="Nguyen T.N."/>
            <person name="Nguyen N.N."/>
            <person name="Obregon M.O."/>
            <person name="Okwuonu G.O."/>
            <person name="Ongeri F.O."/>
            <person name="Onwere C.O."/>
            <person name="Osifeso I.O."/>
            <person name="Parra A.P."/>
            <person name="Patil S.P."/>
            <person name="Perez A.P."/>
            <person name="Perez Y.P."/>
            <person name="Pham C.P."/>
            <person name="Pu L.-L.P."/>
            <person name="Puazo M.P."/>
            <person name="Quiroz J.Q."/>
            <person name="Rouhana J.R."/>
            <person name="Ruiz M.R."/>
            <person name="Ruiz S.-J.R."/>
            <person name="Saada N.S."/>
            <person name="Santibanez J.S."/>
            <person name="Scheel M.S."/>
            <person name="Schneider B.S."/>
            <person name="Simmons D.S."/>
            <person name="Sisson I.S."/>
            <person name="Tang L.-Y.T."/>
            <person name="Thornton R.T."/>
            <person name="Tisius J.T."/>
            <person name="Toledanes G.T."/>
            <person name="Trejos Z.T."/>
            <person name="Usmani K.U."/>
            <person name="Varghese R.V."/>
            <person name="Vattathil S.V."/>
            <person name="Vee V.V."/>
            <person name="Walker D.W."/>
            <person name="Weissenberger G.W."/>
            <person name="White C.W."/>
            <person name="Williams A.W."/>
            <person name="Woodworth J.W."/>
            <person name="Wright R.W."/>
            <person name="Zhu Y.Z."/>
            <person name="Han Y.H."/>
            <person name="Newsham I.N."/>
            <person name="Nazareth L.N."/>
            <person name="Worley K.W."/>
            <person name="Muzny D.M."/>
            <person name="Rogers J.R."/>
            <person name="Gibbs R.G."/>
        </authorList>
    </citation>
    <scope>NUCLEOTIDE SEQUENCE [LARGE SCALE GENOMIC DNA]</scope>
</reference>
<evidence type="ECO:0000256" key="7">
    <source>
        <dbReference type="ARBA" id="ARBA00037997"/>
    </source>
</evidence>
<feature type="compositionally biased region" description="Low complexity" evidence="8">
    <location>
        <begin position="30"/>
        <end position="44"/>
    </location>
</feature>
<dbReference type="GO" id="GO:0002227">
    <property type="term" value="P:innate immune response in mucosa"/>
    <property type="evidence" value="ECO:0007669"/>
    <property type="project" value="TreeGrafter"/>
</dbReference>
<keyword evidence="1" id="KW-0929">Antimicrobial</keyword>
<accession>A0A8I5NA53</accession>
<dbReference type="PANTHER" id="PTHR11876:SF34">
    <property type="entry name" value="DEMIDEFENSIN-3"/>
    <property type="match status" value="1"/>
</dbReference>
<dbReference type="GO" id="GO:0031012">
    <property type="term" value="C:extracellular matrix"/>
    <property type="evidence" value="ECO:0007669"/>
    <property type="project" value="TreeGrafter"/>
</dbReference>
<dbReference type="Ensembl" id="ENSPANT00000082396.1">
    <property type="protein sequence ID" value="ENSPANP00000058020.1"/>
    <property type="gene ID" value="ENSPANG00000049195.1"/>
</dbReference>
<dbReference type="GO" id="GO:0051673">
    <property type="term" value="P:disruption of plasma membrane integrity in another organism"/>
    <property type="evidence" value="ECO:0007669"/>
    <property type="project" value="TreeGrafter"/>
</dbReference>
<dbReference type="GO" id="GO:0031640">
    <property type="term" value="P:killing of cells of another organism"/>
    <property type="evidence" value="ECO:0007669"/>
    <property type="project" value="UniProtKB-KW"/>
</dbReference>
<dbReference type="GO" id="GO:0005615">
    <property type="term" value="C:extracellular space"/>
    <property type="evidence" value="ECO:0007669"/>
    <property type="project" value="InterPro"/>
</dbReference>
<evidence type="ECO:0000256" key="8">
    <source>
        <dbReference type="SAM" id="MobiDB-lite"/>
    </source>
</evidence>
<dbReference type="Pfam" id="PF00879">
    <property type="entry name" value="Defensin_propep"/>
    <property type="match status" value="1"/>
</dbReference>
<keyword evidence="4" id="KW-0211">Defensin</keyword>
<dbReference type="GO" id="GO:0050830">
    <property type="term" value="P:defense response to Gram-positive bacterium"/>
    <property type="evidence" value="ECO:0007669"/>
    <property type="project" value="TreeGrafter"/>
</dbReference>
<comment type="similarity">
    <text evidence="7">Belongs to the alpha-defensin family. Theta subfamily.</text>
</comment>
<feature type="signal peptide" evidence="9">
    <location>
        <begin position="1"/>
        <end position="22"/>
    </location>
</feature>
<evidence type="ECO:0000256" key="6">
    <source>
        <dbReference type="ARBA" id="ARBA00023157"/>
    </source>
</evidence>
<evidence type="ECO:0000256" key="9">
    <source>
        <dbReference type="SAM" id="SignalP"/>
    </source>
</evidence>
<dbReference type="AlphaFoldDB" id="A0A8I5NA53"/>
<evidence type="ECO:0000259" key="10">
    <source>
        <dbReference type="SMART" id="SM01418"/>
    </source>
</evidence>
<dbReference type="InterPro" id="IPR016327">
    <property type="entry name" value="Alpha-defensin"/>
</dbReference>
<feature type="domain" description="Alpha-defensin N-terminal" evidence="10">
    <location>
        <begin position="1"/>
        <end position="52"/>
    </location>
</feature>
<dbReference type="SMART" id="SM01418">
    <property type="entry name" value="Defensin_propep"/>
    <property type="match status" value="1"/>
</dbReference>
<keyword evidence="2" id="KW-0295">Fungicide</keyword>
<evidence type="ECO:0000256" key="5">
    <source>
        <dbReference type="ARBA" id="ARBA00023022"/>
    </source>
</evidence>
<feature type="chain" id="PRO_5035320226" evidence="9">
    <location>
        <begin position="23"/>
        <end position="107"/>
    </location>
</feature>